<feature type="transmembrane region" description="Helical" evidence="1">
    <location>
        <begin position="71"/>
        <end position="89"/>
    </location>
</feature>
<keyword evidence="1" id="KW-0812">Transmembrane</keyword>
<keyword evidence="1" id="KW-1133">Transmembrane helix</keyword>
<feature type="transmembrane region" description="Helical" evidence="1">
    <location>
        <begin position="130"/>
        <end position="149"/>
    </location>
</feature>
<feature type="transmembrane region" description="Helical" evidence="1">
    <location>
        <begin position="192"/>
        <end position="217"/>
    </location>
</feature>
<dbReference type="EMBL" id="JBETVU010000012">
    <property type="protein sequence ID" value="MES5150041.1"/>
    <property type="molecule type" value="Genomic_DNA"/>
</dbReference>
<gene>
    <name evidence="2" type="ORF">ABVC42_09000</name>
</gene>
<evidence type="ECO:0008006" key="4">
    <source>
        <dbReference type="Google" id="ProtNLM"/>
    </source>
</evidence>
<evidence type="ECO:0000313" key="3">
    <source>
        <dbReference type="Proteomes" id="UP001434419"/>
    </source>
</evidence>
<feature type="transmembrane region" description="Helical" evidence="1">
    <location>
        <begin position="311"/>
        <end position="331"/>
    </location>
</feature>
<organism evidence="2 3">
    <name type="scientific">Lactobacillus crispatus</name>
    <dbReference type="NCBI Taxonomy" id="47770"/>
    <lineage>
        <taxon>Bacteria</taxon>
        <taxon>Bacillati</taxon>
        <taxon>Bacillota</taxon>
        <taxon>Bacilli</taxon>
        <taxon>Lactobacillales</taxon>
        <taxon>Lactobacillaceae</taxon>
        <taxon>Lactobacillus</taxon>
    </lineage>
</organism>
<keyword evidence="1" id="KW-0472">Membrane</keyword>
<evidence type="ECO:0000256" key="1">
    <source>
        <dbReference type="SAM" id="Phobius"/>
    </source>
</evidence>
<feature type="transmembrane region" description="Helical" evidence="1">
    <location>
        <begin position="36"/>
        <end position="59"/>
    </location>
</feature>
<feature type="transmembrane region" description="Helical" evidence="1">
    <location>
        <begin position="229"/>
        <end position="248"/>
    </location>
</feature>
<dbReference type="RefSeq" id="WP_060464284.1">
    <property type="nucleotide sequence ID" value="NZ_CP046589.1"/>
</dbReference>
<sequence>MKVDLKTRILLLTSFFITLIGNFLDYINVISDANTLIVYIFMLLPIAVGIIPLCQCLFNKNKMKYTSELKTGIFLFISFIVISNVKAYQVDANFNFFPGEAIRLFVPFLYAFIFINFLSMHDIEMFMKFGLLLSIVAFFISTDFSTITLKDIFSISFSNSYSPFENSKISFLSFTLASFFIYYRDKFPGWTIASMIMVFLIFKRVYILGVLILLIASTNFFRKVKIKKWILYISSLMWILLIELYMFLLNPLNYNWEIDRFHFDIVDFSMSRAYRVWYLIQNNYLSSGLTSTTKFLQNNFFFNGTTLELDLIKILMELGILGIIIVVICYYRLARESFYAYLLMSILFLQFLMASGIDGYLEMSIVFISMAVANYNNSILGE</sequence>
<feature type="transmembrane region" description="Helical" evidence="1">
    <location>
        <begin position="9"/>
        <end position="30"/>
    </location>
</feature>
<proteinExistence type="predicted"/>
<protein>
    <recommendedName>
        <fullName evidence="4">Polymerase</fullName>
    </recommendedName>
</protein>
<feature type="transmembrane region" description="Helical" evidence="1">
    <location>
        <begin position="101"/>
        <end position="118"/>
    </location>
</feature>
<name>A0ABV2B9V7_9LACO</name>
<comment type="caution">
    <text evidence="2">The sequence shown here is derived from an EMBL/GenBank/DDBJ whole genome shotgun (WGS) entry which is preliminary data.</text>
</comment>
<evidence type="ECO:0000313" key="2">
    <source>
        <dbReference type="EMBL" id="MES5150041.1"/>
    </source>
</evidence>
<feature type="transmembrane region" description="Helical" evidence="1">
    <location>
        <begin position="338"/>
        <end position="357"/>
    </location>
</feature>
<dbReference type="Proteomes" id="UP001434419">
    <property type="component" value="Unassembled WGS sequence"/>
</dbReference>
<reference evidence="2" key="1">
    <citation type="submission" date="2024-06" db="EMBL/GenBank/DDBJ databases">
        <title>Vaginal Lactobacillus fatty acid response mechanisms reveal a metabolite-targeted strategy for bacterial vaginosis treatment.</title>
        <authorList>
            <person name="Zhu M."/>
            <person name="Blainey P.C."/>
            <person name="Bloom S.M."/>
            <person name="Kwon D.S."/>
        </authorList>
    </citation>
    <scope>NUCLEOTIDE SEQUENCE</scope>
    <source>
        <strain evidence="2">194_F1_1</strain>
    </source>
</reference>
<accession>A0ABV2B9V7</accession>
<keyword evidence="3" id="KW-1185">Reference proteome</keyword>